<feature type="domain" description="LIM interaction" evidence="5">
    <location>
        <begin position="219"/>
        <end position="258"/>
    </location>
</feature>
<feature type="transmembrane region" description="Helical" evidence="4">
    <location>
        <begin position="152"/>
        <end position="174"/>
    </location>
</feature>
<dbReference type="AlphaFoldDB" id="A0A3M0KMM6"/>
<comment type="similarity">
    <text evidence="1 2">Belongs to the LDB family.</text>
</comment>
<evidence type="ECO:0000313" key="6">
    <source>
        <dbReference type="EMBL" id="RMC14293.1"/>
    </source>
</evidence>
<dbReference type="STRING" id="333673.A0A3M0KMM6"/>
<feature type="compositionally biased region" description="Polar residues" evidence="3">
    <location>
        <begin position="262"/>
        <end position="294"/>
    </location>
</feature>
<keyword evidence="4" id="KW-0472">Membrane</keyword>
<evidence type="ECO:0000313" key="7">
    <source>
        <dbReference type="Proteomes" id="UP000269221"/>
    </source>
</evidence>
<evidence type="ECO:0000256" key="1">
    <source>
        <dbReference type="ARBA" id="ARBA00006928"/>
    </source>
</evidence>
<evidence type="ECO:0000256" key="3">
    <source>
        <dbReference type="SAM" id="MobiDB-lite"/>
    </source>
</evidence>
<dbReference type="EMBL" id="QRBI01000105">
    <property type="protein sequence ID" value="RMC14293.1"/>
    <property type="molecule type" value="Genomic_DNA"/>
</dbReference>
<gene>
    <name evidence="6" type="ORF">DUI87_09386</name>
</gene>
<dbReference type="GO" id="GO:0030274">
    <property type="term" value="F:LIM domain binding"/>
    <property type="evidence" value="ECO:0007669"/>
    <property type="project" value="UniProtKB-UniRule"/>
</dbReference>
<dbReference type="InterPro" id="IPR029005">
    <property type="entry name" value="LIM-bd/SEUSS"/>
</dbReference>
<dbReference type="Proteomes" id="UP000269221">
    <property type="component" value="Unassembled WGS sequence"/>
</dbReference>
<sequence length="294" mass="33277">MIRGLEDLQCEERLRELRLQPGEAYNVSIGRTLIPRYFSTVFEGGVTDLYYILKHSKESYHNSSITVDCDQCTMVTQHGKPMFTKVCTEGRLILEFTFDDLMRIKTWHFTIRQYRELVPRSILAMHAQDPQVLEQLSKNITRMGLTNFTLNYLRFLMSTSFISVIIISTLHLAFTVPAGQIGPLTAQIGGRVAYMELGDRHHEITDGFHITNIGCCSQDVMVVGEPTLMGGEFGDEDERLITRLENTQYDAANGMDDEEDFNNSPALGNNSPWNSKPPANQETKSENPTPQASQ</sequence>
<feature type="region of interest" description="Disordered" evidence="3">
    <location>
        <begin position="252"/>
        <end position="294"/>
    </location>
</feature>
<proteinExistence type="inferred from homology"/>
<evidence type="ECO:0000256" key="2">
    <source>
        <dbReference type="PROSITE-ProRule" id="PRU01302"/>
    </source>
</evidence>
<comment type="caution">
    <text evidence="6">The sequence shown here is derived from an EMBL/GenBank/DDBJ whole genome shotgun (WGS) entry which is preliminary data.</text>
</comment>
<dbReference type="PANTHER" id="PTHR10378">
    <property type="entry name" value="LIM DOMAIN-BINDING PROTEIN"/>
    <property type="match status" value="1"/>
</dbReference>
<organism evidence="6 7">
    <name type="scientific">Hirundo rustica rustica</name>
    <dbReference type="NCBI Taxonomy" id="333673"/>
    <lineage>
        <taxon>Eukaryota</taxon>
        <taxon>Metazoa</taxon>
        <taxon>Chordata</taxon>
        <taxon>Craniata</taxon>
        <taxon>Vertebrata</taxon>
        <taxon>Euteleostomi</taxon>
        <taxon>Archelosauria</taxon>
        <taxon>Archosauria</taxon>
        <taxon>Dinosauria</taxon>
        <taxon>Saurischia</taxon>
        <taxon>Theropoda</taxon>
        <taxon>Coelurosauria</taxon>
        <taxon>Aves</taxon>
        <taxon>Neognathae</taxon>
        <taxon>Neoaves</taxon>
        <taxon>Telluraves</taxon>
        <taxon>Australaves</taxon>
        <taxon>Passeriformes</taxon>
        <taxon>Sylvioidea</taxon>
        <taxon>Hirundinidae</taxon>
        <taxon>Hirundo</taxon>
    </lineage>
</organism>
<dbReference type="Pfam" id="PF17916">
    <property type="entry name" value="LID"/>
    <property type="match status" value="1"/>
</dbReference>
<dbReference type="Gene3D" id="2.10.110.10">
    <property type="entry name" value="Cysteine Rich Protein"/>
    <property type="match status" value="1"/>
</dbReference>
<keyword evidence="4" id="KW-0812">Transmembrane</keyword>
<dbReference type="Pfam" id="PF01803">
    <property type="entry name" value="LIM_bind"/>
    <property type="match status" value="1"/>
</dbReference>
<keyword evidence="7" id="KW-1185">Reference proteome</keyword>
<protein>
    <recommendedName>
        <fullName evidence="5">LIM interaction domain-containing protein</fullName>
    </recommendedName>
</protein>
<evidence type="ECO:0000259" key="5">
    <source>
        <dbReference type="PROSITE" id="PS51957"/>
    </source>
</evidence>
<dbReference type="OrthoDB" id="774557at2759"/>
<evidence type="ECO:0000256" key="4">
    <source>
        <dbReference type="SAM" id="Phobius"/>
    </source>
</evidence>
<accession>A0A3M0KMM6</accession>
<keyword evidence="4" id="KW-1133">Transmembrane helix</keyword>
<dbReference type="PROSITE" id="PS51957">
    <property type="entry name" value="LID"/>
    <property type="match status" value="1"/>
</dbReference>
<dbReference type="InterPro" id="IPR041363">
    <property type="entry name" value="LID"/>
</dbReference>
<name>A0A3M0KMM6_HIRRU</name>
<reference evidence="6 7" key="1">
    <citation type="submission" date="2018-07" db="EMBL/GenBank/DDBJ databases">
        <title>A high quality draft genome assembly of the barn swallow (H. rustica rustica).</title>
        <authorList>
            <person name="Formenti G."/>
            <person name="Chiara M."/>
            <person name="Poveda L."/>
            <person name="Francoijs K.-J."/>
            <person name="Bonisoli-Alquati A."/>
            <person name="Canova L."/>
            <person name="Gianfranceschi L."/>
            <person name="Horner D.S."/>
            <person name="Saino N."/>
        </authorList>
    </citation>
    <scope>NUCLEOTIDE SEQUENCE [LARGE SCALE GENOMIC DNA]</scope>
    <source>
        <strain evidence="6">Chelidonia</strain>
        <tissue evidence="6">Blood</tissue>
    </source>
</reference>